<dbReference type="EMBL" id="LAZR01003608">
    <property type="protein sequence ID" value="KKN16507.1"/>
    <property type="molecule type" value="Genomic_DNA"/>
</dbReference>
<evidence type="ECO:0000313" key="1">
    <source>
        <dbReference type="EMBL" id="KKN16507.1"/>
    </source>
</evidence>
<reference evidence="1" key="1">
    <citation type="journal article" date="2015" name="Nature">
        <title>Complex archaea that bridge the gap between prokaryotes and eukaryotes.</title>
        <authorList>
            <person name="Spang A."/>
            <person name="Saw J.H."/>
            <person name="Jorgensen S.L."/>
            <person name="Zaremba-Niedzwiedzka K."/>
            <person name="Martijn J."/>
            <person name="Lind A.E."/>
            <person name="van Eijk R."/>
            <person name="Schleper C."/>
            <person name="Guy L."/>
            <person name="Ettema T.J."/>
        </authorList>
    </citation>
    <scope>NUCLEOTIDE SEQUENCE</scope>
</reference>
<sequence>MDGSRRRPRKYTGVLQYFHNFEHDPKGRNHCHSDGNHPYSIWHENGKHIISARIACGHGRGGKPQWFRFTRREGKGWDMASGMRTSIPT</sequence>
<protein>
    <submittedName>
        <fullName evidence="1">Uncharacterized protein</fullName>
    </submittedName>
</protein>
<gene>
    <name evidence="1" type="ORF">LCGC14_0975180</name>
</gene>
<organism evidence="1">
    <name type="scientific">marine sediment metagenome</name>
    <dbReference type="NCBI Taxonomy" id="412755"/>
    <lineage>
        <taxon>unclassified sequences</taxon>
        <taxon>metagenomes</taxon>
        <taxon>ecological metagenomes</taxon>
    </lineage>
</organism>
<name>A0A0F9NWN4_9ZZZZ</name>
<proteinExistence type="predicted"/>
<dbReference type="AlphaFoldDB" id="A0A0F9NWN4"/>
<accession>A0A0F9NWN4</accession>
<comment type="caution">
    <text evidence="1">The sequence shown here is derived from an EMBL/GenBank/DDBJ whole genome shotgun (WGS) entry which is preliminary data.</text>
</comment>